<evidence type="ECO:0000313" key="2">
    <source>
        <dbReference type="Proteomes" id="UP001152321"/>
    </source>
</evidence>
<comment type="caution">
    <text evidence="1">The sequence shown here is derived from an EMBL/GenBank/DDBJ whole genome shotgun (WGS) entry which is preliminary data.</text>
</comment>
<dbReference type="Pfam" id="PF03692">
    <property type="entry name" value="CxxCxxCC"/>
    <property type="match status" value="1"/>
</dbReference>
<dbReference type="EMBL" id="JANRMI010000006">
    <property type="protein sequence ID" value="MDG0818098.1"/>
    <property type="molecule type" value="Genomic_DNA"/>
</dbReference>
<dbReference type="PANTHER" id="PTHR35866">
    <property type="entry name" value="PUTATIVE-RELATED"/>
    <property type="match status" value="1"/>
</dbReference>
<accession>A0ABT6DMU2</accession>
<keyword evidence="2" id="KW-1185">Reference proteome</keyword>
<gene>
    <name evidence="1" type="ORF">NWE73_17075</name>
</gene>
<organism evidence="1 2">
    <name type="scientific">Bdellovibrio svalbardensis</name>
    <dbReference type="NCBI Taxonomy" id="2972972"/>
    <lineage>
        <taxon>Bacteria</taxon>
        <taxon>Pseudomonadati</taxon>
        <taxon>Bdellovibrionota</taxon>
        <taxon>Bdellovibrionia</taxon>
        <taxon>Bdellovibrionales</taxon>
        <taxon>Pseudobdellovibrionaceae</taxon>
        <taxon>Bdellovibrio</taxon>
    </lineage>
</organism>
<name>A0ABT6DMU2_9BACT</name>
<protein>
    <submittedName>
        <fullName evidence="1">YkgJ family cysteine cluster protein</fullName>
    </submittedName>
</protein>
<sequence>MQRDSFFQKHPKITRSLKKFIHEYEEKLAPETFAAFLESLSEELTRASEDFAAVPPGPARARKLHELVEQEIAQGAEIEISCKKGCSACCHMEVEITSYEAEILATLVTEGHVIDRGRLQKQSERSLQDGQWKQGIRNLESKCVFLNSEGACSIYEHRPVMCRRHSVTSPAKNCETLDAPITLRYFPRVDLLISAANEDSEMQIGPLAKMLQMKVQA</sequence>
<dbReference type="RefSeq" id="WP_277579573.1">
    <property type="nucleotide sequence ID" value="NZ_JANRMI010000006.1"/>
</dbReference>
<dbReference type="Proteomes" id="UP001152321">
    <property type="component" value="Unassembled WGS sequence"/>
</dbReference>
<dbReference type="PANTHER" id="PTHR35866:SF1">
    <property type="entry name" value="YKGJ FAMILY CYSTEINE CLUSTER PROTEIN"/>
    <property type="match status" value="1"/>
</dbReference>
<evidence type="ECO:0000313" key="1">
    <source>
        <dbReference type="EMBL" id="MDG0818098.1"/>
    </source>
</evidence>
<dbReference type="InterPro" id="IPR005358">
    <property type="entry name" value="Puta_zinc/iron-chelating_dom"/>
</dbReference>
<proteinExistence type="predicted"/>
<reference evidence="1" key="1">
    <citation type="submission" date="2022-08" db="EMBL/GenBank/DDBJ databases">
        <title>Novel Bdellovibrio Species Isolated from Svalbard: Designation Bdellovibrio svalbardensis.</title>
        <authorList>
            <person name="Mitchell R.J."/>
            <person name="Choi S.Y."/>
        </authorList>
    </citation>
    <scope>NUCLEOTIDE SEQUENCE</scope>
    <source>
        <strain evidence="1">PAP01</strain>
    </source>
</reference>